<sequence>MSTKTIGSALTAAAVLCSVAACSAEAPAAGDCVVRIGSIFSQTGAASVFGVDGERAIALAVEDVNAEGFEVDGRQCTVEYRAEDLASDPTNAAALAQDLINGFGAHYIFGPDMAAAVPPVATAVQRSGTTMLLSVSTGMDDYTGQGEPFFRLSPPDGAMVSEGYIPAVAAELDGVESIAVLMNDDETGRQLAPVYAEAFAEVGIETVRTEYYDPGSTNFSPIVRRIDRDSVDALFIGYNNDGSAAAIMDAALEAGLPGTFITRGISAQPGVDRADQLDAYTWLILGADPLYPADEAQSAFVERFTEHFGIEAERMTYFPFVHYDYVGMLVRAMQEAGTTTDVEKVSEALRGAAYEGVVQLSFDDDGINTSPMAAGFLRDGASEVVLFGGN</sequence>
<evidence type="ECO:0000256" key="2">
    <source>
        <dbReference type="ARBA" id="ARBA00022729"/>
    </source>
</evidence>
<dbReference type="SUPFAM" id="SSF53822">
    <property type="entry name" value="Periplasmic binding protein-like I"/>
    <property type="match status" value="1"/>
</dbReference>
<reference evidence="5 6" key="1">
    <citation type="submission" date="2020-04" db="EMBL/GenBank/DDBJ databases">
        <title>Thermobifida alba genome sequencing and assembly.</title>
        <authorList>
            <person name="Luzics S."/>
            <person name="Horvath B."/>
            <person name="Nagy I."/>
            <person name="Toth A."/>
            <person name="Nagy I."/>
            <person name="Kukolya J."/>
        </authorList>
    </citation>
    <scope>NUCLEOTIDE SEQUENCE [LARGE SCALE GENOMIC DNA]</scope>
    <source>
        <strain evidence="5 6">DSM 43795</strain>
    </source>
</reference>
<evidence type="ECO:0000313" key="5">
    <source>
        <dbReference type="EMBL" id="UPT20513.1"/>
    </source>
</evidence>
<gene>
    <name evidence="5" type="ORF">FOF52_05610</name>
</gene>
<keyword evidence="2 3" id="KW-0732">Signal</keyword>
<dbReference type="PANTHER" id="PTHR30483:SF6">
    <property type="entry name" value="PERIPLASMIC BINDING PROTEIN OF ABC TRANSPORTER FOR NATURAL AMINO ACIDS"/>
    <property type="match status" value="1"/>
</dbReference>
<keyword evidence="6" id="KW-1185">Reference proteome</keyword>
<dbReference type="InterPro" id="IPR028081">
    <property type="entry name" value="Leu-bd"/>
</dbReference>
<dbReference type="Gene3D" id="3.40.50.2300">
    <property type="match status" value="2"/>
</dbReference>
<evidence type="ECO:0000313" key="6">
    <source>
        <dbReference type="Proteomes" id="UP000832041"/>
    </source>
</evidence>
<dbReference type="PROSITE" id="PS51257">
    <property type="entry name" value="PROKAR_LIPOPROTEIN"/>
    <property type="match status" value="1"/>
</dbReference>
<evidence type="ECO:0000259" key="4">
    <source>
        <dbReference type="Pfam" id="PF13458"/>
    </source>
</evidence>
<dbReference type="RefSeq" id="WP_248592773.1">
    <property type="nucleotide sequence ID" value="NZ_BAABEB010000012.1"/>
</dbReference>
<proteinExistence type="inferred from homology"/>
<dbReference type="InterPro" id="IPR051010">
    <property type="entry name" value="BCAA_transport"/>
</dbReference>
<protein>
    <submittedName>
        <fullName evidence="5">ABC transporter substrate-binding protein</fullName>
    </submittedName>
</protein>
<evidence type="ECO:0000256" key="1">
    <source>
        <dbReference type="ARBA" id="ARBA00010062"/>
    </source>
</evidence>
<feature type="chain" id="PRO_5046603984" evidence="3">
    <location>
        <begin position="29"/>
        <end position="390"/>
    </location>
</feature>
<feature type="signal peptide" evidence="3">
    <location>
        <begin position="1"/>
        <end position="28"/>
    </location>
</feature>
<name>A0ABY4L205_THEAE</name>
<organism evidence="5 6">
    <name type="scientific">Thermobifida alba</name>
    <name type="common">Thermomonospora alba</name>
    <dbReference type="NCBI Taxonomy" id="53522"/>
    <lineage>
        <taxon>Bacteria</taxon>
        <taxon>Bacillati</taxon>
        <taxon>Actinomycetota</taxon>
        <taxon>Actinomycetes</taxon>
        <taxon>Streptosporangiales</taxon>
        <taxon>Nocardiopsidaceae</taxon>
        <taxon>Thermobifida</taxon>
    </lineage>
</organism>
<feature type="domain" description="Leucine-binding protein" evidence="4">
    <location>
        <begin position="34"/>
        <end position="374"/>
    </location>
</feature>
<dbReference type="Proteomes" id="UP000832041">
    <property type="component" value="Chromosome"/>
</dbReference>
<dbReference type="Pfam" id="PF13458">
    <property type="entry name" value="Peripla_BP_6"/>
    <property type="match status" value="1"/>
</dbReference>
<comment type="similarity">
    <text evidence="1">Belongs to the leucine-binding protein family.</text>
</comment>
<evidence type="ECO:0000256" key="3">
    <source>
        <dbReference type="SAM" id="SignalP"/>
    </source>
</evidence>
<dbReference type="PANTHER" id="PTHR30483">
    <property type="entry name" value="LEUCINE-SPECIFIC-BINDING PROTEIN"/>
    <property type="match status" value="1"/>
</dbReference>
<accession>A0ABY4L205</accession>
<dbReference type="EMBL" id="CP051627">
    <property type="protein sequence ID" value="UPT20513.1"/>
    <property type="molecule type" value="Genomic_DNA"/>
</dbReference>
<dbReference type="InterPro" id="IPR028082">
    <property type="entry name" value="Peripla_BP_I"/>
</dbReference>